<dbReference type="AlphaFoldDB" id="A0A061S9P0"/>
<evidence type="ECO:0000256" key="1">
    <source>
        <dbReference type="SAM" id="MobiDB-lite"/>
    </source>
</evidence>
<accession>A0A061S9P0</accession>
<feature type="region of interest" description="Disordered" evidence="1">
    <location>
        <begin position="139"/>
        <end position="227"/>
    </location>
</feature>
<dbReference type="EMBL" id="GBEZ01004233">
    <property type="protein sequence ID" value="JAC80968.1"/>
    <property type="molecule type" value="Transcribed_RNA"/>
</dbReference>
<gene>
    <name evidence="2" type="ORF">TSPGSL018_8984</name>
</gene>
<reference evidence="2" key="1">
    <citation type="submission" date="2014-05" db="EMBL/GenBank/DDBJ databases">
        <title>The transcriptome of the halophilic microalga Tetraselmis sp. GSL018 isolated from the Great Salt Lake, Utah.</title>
        <authorList>
            <person name="Jinkerson R.E."/>
            <person name="D'Adamo S."/>
            <person name="Posewitz M.C."/>
        </authorList>
    </citation>
    <scope>NUCLEOTIDE SEQUENCE</scope>
    <source>
        <strain evidence="2">GSL018</strain>
    </source>
</reference>
<protein>
    <submittedName>
        <fullName evidence="2">Uncharacterized protein</fullName>
    </submittedName>
</protein>
<evidence type="ECO:0000313" key="2">
    <source>
        <dbReference type="EMBL" id="JAC80968.1"/>
    </source>
</evidence>
<name>A0A061S9P0_9CHLO</name>
<proteinExistence type="predicted"/>
<sequence>MSLDEERILDTEDRPQRLRWDASNLLRLAEAVEEVDIAKHWTHGLKTKFWYQVLEKIFDEEYKKKYIEPHINSISAKFYEMYDAYVAGVQGCEVTYASDKGTIYRPKISYDDLTPELRTVLHRVMGTFEEIRARSVAGRKRSFSAPAKSEDKVASGGGDCATEGSRFACRSFPDEKDGKQLAAEGFPRPSDKEDMAGPSQPVPAPFSHARDGWSESDCDPGPVKKKSAVEGPFWQSQMKSQCEEMDSIPGVSQRTVPRGFLGSHHLDAHSSYMAAAYAPRYLNSDMETLISARENRIDADAWHKESAYSPREELPSRSEHEKLKALLLSANERVEALSNLYNLQRIEEQHQWACLYDELRHQTKMLERIHASREKNWQELKSKIDQNHSVIEMLMRYMAQ</sequence>
<organism evidence="2">
    <name type="scientific">Tetraselmis sp. GSL018</name>
    <dbReference type="NCBI Taxonomy" id="582737"/>
    <lineage>
        <taxon>Eukaryota</taxon>
        <taxon>Viridiplantae</taxon>
        <taxon>Chlorophyta</taxon>
        <taxon>core chlorophytes</taxon>
        <taxon>Chlorodendrophyceae</taxon>
        <taxon>Chlorodendrales</taxon>
        <taxon>Chlorodendraceae</taxon>
        <taxon>Tetraselmis</taxon>
    </lineage>
</organism>